<feature type="compositionally biased region" description="Polar residues" evidence="1">
    <location>
        <begin position="209"/>
        <end position="218"/>
    </location>
</feature>
<proteinExistence type="predicted"/>
<evidence type="ECO:0000313" key="3">
    <source>
        <dbReference type="Proteomes" id="UP001176961"/>
    </source>
</evidence>
<gene>
    <name evidence="2" type="ORF">CYNAS_LOCUS13448</name>
</gene>
<feature type="region of interest" description="Disordered" evidence="1">
    <location>
        <begin position="197"/>
        <end position="218"/>
    </location>
</feature>
<name>A0AA36GZX2_CYLNA</name>
<organism evidence="2 3">
    <name type="scientific">Cylicocyclus nassatus</name>
    <name type="common">Nematode worm</name>
    <dbReference type="NCBI Taxonomy" id="53992"/>
    <lineage>
        <taxon>Eukaryota</taxon>
        <taxon>Metazoa</taxon>
        <taxon>Ecdysozoa</taxon>
        <taxon>Nematoda</taxon>
        <taxon>Chromadorea</taxon>
        <taxon>Rhabditida</taxon>
        <taxon>Rhabditina</taxon>
        <taxon>Rhabditomorpha</taxon>
        <taxon>Strongyloidea</taxon>
        <taxon>Strongylidae</taxon>
        <taxon>Cylicocyclus</taxon>
    </lineage>
</organism>
<dbReference type="AlphaFoldDB" id="A0AA36GZX2"/>
<evidence type="ECO:0000256" key="1">
    <source>
        <dbReference type="SAM" id="MobiDB-lite"/>
    </source>
</evidence>
<accession>A0AA36GZX2</accession>
<feature type="compositionally biased region" description="Polar residues" evidence="1">
    <location>
        <begin position="137"/>
        <end position="150"/>
    </location>
</feature>
<keyword evidence="3" id="KW-1185">Reference proteome</keyword>
<dbReference type="Proteomes" id="UP001176961">
    <property type="component" value="Unassembled WGS sequence"/>
</dbReference>
<reference evidence="2" key="1">
    <citation type="submission" date="2023-07" db="EMBL/GenBank/DDBJ databases">
        <authorList>
            <consortium name="CYATHOMIX"/>
        </authorList>
    </citation>
    <scope>NUCLEOTIDE SEQUENCE</scope>
    <source>
        <strain evidence="2">N/A</strain>
    </source>
</reference>
<comment type="caution">
    <text evidence="2">The sequence shown here is derived from an EMBL/GenBank/DDBJ whole genome shotgun (WGS) entry which is preliminary data.</text>
</comment>
<sequence length="218" mass="24669">MSLYFHKKAIRISSSRLSELLKTYEANGHGKKVDYPEDDQERHDKCAANLISLAECLDEVKEYTETLESKVDNMEQVFMGIKSKTEQKEWIAEIEEFEKESEYSEIVNESANFVLREDVASESSSQNVQEDEPGEFSTISNESANTQTLPWSPGRISGVWAVFETLIHENDELSTVEKIVHLKESLKGAAEKAIRGIKPVPAKHDWNTKEGSSVRGNQ</sequence>
<protein>
    <submittedName>
        <fullName evidence="2">Uncharacterized protein</fullName>
    </submittedName>
</protein>
<evidence type="ECO:0000313" key="2">
    <source>
        <dbReference type="EMBL" id="CAJ0601465.1"/>
    </source>
</evidence>
<dbReference type="EMBL" id="CATQJL010000305">
    <property type="protein sequence ID" value="CAJ0601465.1"/>
    <property type="molecule type" value="Genomic_DNA"/>
</dbReference>
<feature type="region of interest" description="Disordered" evidence="1">
    <location>
        <begin position="121"/>
        <end position="150"/>
    </location>
</feature>